<dbReference type="PROSITE" id="PS00028">
    <property type="entry name" value="ZINC_FINGER_C2H2_1"/>
    <property type="match status" value="1"/>
</dbReference>
<keyword evidence="1" id="KW-0862">Zinc</keyword>
<proteinExistence type="predicted"/>
<evidence type="ECO:0000259" key="2">
    <source>
        <dbReference type="PROSITE" id="PS50157"/>
    </source>
</evidence>
<evidence type="ECO:0000313" key="3">
    <source>
        <dbReference type="EMBL" id="KAI1878831.1"/>
    </source>
</evidence>
<dbReference type="InterPro" id="IPR036236">
    <property type="entry name" value="Znf_C2H2_sf"/>
</dbReference>
<keyword evidence="1" id="KW-0479">Metal-binding</keyword>
<dbReference type="SUPFAM" id="SSF57667">
    <property type="entry name" value="beta-beta-alpha zinc fingers"/>
    <property type="match status" value="1"/>
</dbReference>
<evidence type="ECO:0000256" key="1">
    <source>
        <dbReference type="PROSITE-ProRule" id="PRU00042"/>
    </source>
</evidence>
<dbReference type="SMART" id="SM00355">
    <property type="entry name" value="ZnF_C2H2"/>
    <property type="match status" value="3"/>
</dbReference>
<comment type="caution">
    <text evidence="3">The sequence shown here is derived from an EMBL/GenBank/DDBJ whole genome shotgun (WGS) entry which is preliminary data.</text>
</comment>
<name>A0A9Q0ASV6_9PEZI</name>
<keyword evidence="4" id="KW-1185">Reference proteome</keyword>
<evidence type="ECO:0000313" key="4">
    <source>
        <dbReference type="Proteomes" id="UP000829685"/>
    </source>
</evidence>
<dbReference type="InterPro" id="IPR013087">
    <property type="entry name" value="Znf_C2H2_type"/>
</dbReference>
<dbReference type="GO" id="GO:0008270">
    <property type="term" value="F:zinc ion binding"/>
    <property type="evidence" value="ECO:0007669"/>
    <property type="project" value="UniProtKB-KW"/>
</dbReference>
<feature type="domain" description="C2H2-type" evidence="2">
    <location>
        <begin position="118"/>
        <end position="146"/>
    </location>
</feature>
<dbReference type="Proteomes" id="UP000829685">
    <property type="component" value="Unassembled WGS sequence"/>
</dbReference>
<gene>
    <name evidence="3" type="ORF">JX265_003008</name>
</gene>
<dbReference type="EMBL" id="JAFIMR010000005">
    <property type="protein sequence ID" value="KAI1878831.1"/>
    <property type="molecule type" value="Genomic_DNA"/>
</dbReference>
<organism evidence="3 4">
    <name type="scientific">Neoarthrinium moseri</name>
    <dbReference type="NCBI Taxonomy" id="1658444"/>
    <lineage>
        <taxon>Eukaryota</taxon>
        <taxon>Fungi</taxon>
        <taxon>Dikarya</taxon>
        <taxon>Ascomycota</taxon>
        <taxon>Pezizomycotina</taxon>
        <taxon>Sordariomycetes</taxon>
        <taxon>Xylariomycetidae</taxon>
        <taxon>Amphisphaeriales</taxon>
        <taxon>Apiosporaceae</taxon>
        <taxon>Neoarthrinium</taxon>
    </lineage>
</organism>
<keyword evidence="1" id="KW-0863">Zinc-finger</keyword>
<dbReference type="Gene3D" id="3.30.160.60">
    <property type="entry name" value="Classic Zinc Finger"/>
    <property type="match status" value="1"/>
</dbReference>
<reference evidence="3" key="1">
    <citation type="submission" date="2021-03" db="EMBL/GenBank/DDBJ databases">
        <title>Revisited historic fungal species revealed as producer of novel bioactive compounds through whole genome sequencing and comparative genomics.</title>
        <authorList>
            <person name="Vignolle G.A."/>
            <person name="Hochenegger N."/>
            <person name="Mach R.L."/>
            <person name="Mach-Aigner A.R."/>
            <person name="Javad Rahimi M."/>
            <person name="Salim K.A."/>
            <person name="Chan C.M."/>
            <person name="Lim L.B.L."/>
            <person name="Cai F."/>
            <person name="Druzhinina I.S."/>
            <person name="U'Ren J.M."/>
            <person name="Derntl C."/>
        </authorList>
    </citation>
    <scope>NUCLEOTIDE SEQUENCE</scope>
    <source>
        <strain evidence="3">TUCIM 5799</strain>
    </source>
</reference>
<dbReference type="PROSITE" id="PS50157">
    <property type="entry name" value="ZINC_FINGER_C2H2_2"/>
    <property type="match status" value="1"/>
</dbReference>
<dbReference type="AlphaFoldDB" id="A0A9Q0ASV6"/>
<accession>A0A9Q0ASV6</accession>
<sequence length="152" mass="17262">MQSLSHAGAFDVGGAAQAASQVYEGDQSWGEFSEASLDSMLSLPPNTKSRARSLCTWKDCQYRGYTTDEKEKHALAHRQCPKEDCGWAKAKDQNQKDRHVWSSHKAWAQETGYPPQGAVCDECQQTFSRKDRLLRHKREVHAAQKRVRRPKS</sequence>
<protein>
    <recommendedName>
        <fullName evidence="2">C2H2-type domain-containing protein</fullName>
    </recommendedName>
</protein>